<dbReference type="UniPathway" id="UPA00799"/>
<comment type="cofactor">
    <cofactor evidence="5">
        <name>ATP</name>
        <dbReference type="ChEBI" id="CHEBI:30616"/>
    </cofactor>
</comment>
<dbReference type="SFLD" id="SFLDS00005">
    <property type="entry name" value="Isoprenoid_Synthase_Type_I"/>
    <property type="match status" value="1"/>
</dbReference>
<dbReference type="GO" id="GO:0004311">
    <property type="term" value="F:geranylgeranyl diphosphate synthase activity"/>
    <property type="evidence" value="ECO:0007669"/>
    <property type="project" value="InterPro"/>
</dbReference>
<dbReference type="FunFam" id="1.10.600.10:FF:000020">
    <property type="entry name" value="Phytoene synthase"/>
    <property type="match status" value="1"/>
</dbReference>
<gene>
    <name evidence="6" type="ORF">SacglDRAFT_01808</name>
</gene>
<evidence type="ECO:0000256" key="5">
    <source>
        <dbReference type="ARBA" id="ARBA00053028"/>
    </source>
</evidence>
<dbReference type="STRING" id="928724.SacglDRAFT_01808"/>
<comment type="similarity">
    <text evidence="2">Belongs to the phytoene/squalene synthase family.</text>
</comment>
<dbReference type="SUPFAM" id="SSF48576">
    <property type="entry name" value="Terpenoid synthases"/>
    <property type="match status" value="1"/>
</dbReference>
<proteinExistence type="inferred from homology"/>
<evidence type="ECO:0000256" key="4">
    <source>
        <dbReference type="ARBA" id="ARBA00022746"/>
    </source>
</evidence>
<dbReference type="eggNOG" id="COG1562">
    <property type="taxonomic scope" value="Bacteria"/>
</dbReference>
<dbReference type="GO" id="GO:0016117">
    <property type="term" value="P:carotenoid biosynthetic process"/>
    <property type="evidence" value="ECO:0007669"/>
    <property type="project" value="UniProtKB-KW"/>
</dbReference>
<dbReference type="InterPro" id="IPR044843">
    <property type="entry name" value="Trans_IPPS_bact-type"/>
</dbReference>
<evidence type="ECO:0000256" key="2">
    <source>
        <dbReference type="ARBA" id="ARBA00006251"/>
    </source>
</evidence>
<dbReference type="GO" id="GO:0051996">
    <property type="term" value="F:squalene synthase [NAD(P)H] activity"/>
    <property type="evidence" value="ECO:0007669"/>
    <property type="project" value="InterPro"/>
</dbReference>
<accession>I1D195</accession>
<dbReference type="SFLD" id="SFLDG01018">
    <property type="entry name" value="Squalene/Phytoene_Synthase_Lik"/>
    <property type="match status" value="1"/>
</dbReference>
<reference evidence="7" key="2">
    <citation type="submission" date="2012-01" db="EMBL/GenBank/DDBJ databases">
        <title>Noncontiguous Finished sequence of chromosome of Saccharomonospora glauca K62.</title>
        <authorList>
            <consortium name="US DOE Joint Genome Institute"/>
            <person name="Lucas S."/>
            <person name="Han J."/>
            <person name="Lapidus A."/>
            <person name="Cheng J.-F."/>
            <person name="Goodwin L."/>
            <person name="Pitluck S."/>
            <person name="Peters L."/>
            <person name="Mikhailova N."/>
            <person name="Held B."/>
            <person name="Detter J.C."/>
            <person name="Han C."/>
            <person name="Tapia R."/>
            <person name="Land M."/>
            <person name="Hauser L."/>
            <person name="Kyrpides N."/>
            <person name="Ivanova N."/>
            <person name="Pagani I."/>
            <person name="Brambilla E.-M."/>
            <person name="Klenk H.-P."/>
            <person name="Woyke T."/>
        </authorList>
    </citation>
    <scope>NUCLEOTIDE SEQUENCE [LARGE SCALE GENOMIC DNA]</scope>
    <source>
        <strain evidence="7">K62</strain>
    </source>
</reference>
<dbReference type="Proteomes" id="UP000005087">
    <property type="component" value="Chromosome"/>
</dbReference>
<dbReference type="Pfam" id="PF00494">
    <property type="entry name" value="SQS_PSY"/>
    <property type="match status" value="1"/>
</dbReference>
<dbReference type="PANTHER" id="PTHR31480">
    <property type="entry name" value="BIFUNCTIONAL LYCOPENE CYCLASE/PHYTOENE SYNTHASE"/>
    <property type="match status" value="1"/>
</dbReference>
<dbReference type="CDD" id="cd00683">
    <property type="entry name" value="Trans_IPPS_HH"/>
    <property type="match status" value="1"/>
</dbReference>
<evidence type="ECO:0000313" key="6">
    <source>
        <dbReference type="EMBL" id="EIE98719.1"/>
    </source>
</evidence>
<sequence>MTVATVLAHHDGAPRGVVHRELAAAHVTEPPLRAAYAHCRELNARHGRTYFLATRLLPAPRRPAVHALYGFARHADDIVDGDLPPDEAAARLSSLDTALRTALTERRSDEPVLAALTDTVTRYDIDPDLFTRFLRSMRMDLTTSSYPTRAALEEYVHGSAEVIGLQLLPVLGTVSAPEEAAPHAAALGSAFQLTNFLRDVAEDLDRGRVYLPADELAAYGVDRDLLTWCRTVGYAEPRVRRAIADQVERTRRVYRRAWPGIALLRPESRPCVATAFTLYSRILDVIAETGYDVFAGRAVVSTARRVALATGTVVRTRVGPPRRSAPLRRHVRLAPTAKEGN</sequence>
<dbReference type="Gene3D" id="1.10.600.10">
    <property type="entry name" value="Farnesyl Diphosphate Synthase"/>
    <property type="match status" value="1"/>
</dbReference>
<dbReference type="HOGENOM" id="CLU_037269_1_2_11"/>
<keyword evidence="3" id="KW-0808">Transferase</keyword>
<dbReference type="RefSeq" id="WP_005463706.1">
    <property type="nucleotide sequence ID" value="NZ_CM001484.1"/>
</dbReference>
<dbReference type="SFLD" id="SFLDG01212">
    <property type="entry name" value="Phytoene_synthase_like"/>
    <property type="match status" value="1"/>
</dbReference>
<dbReference type="InterPro" id="IPR033904">
    <property type="entry name" value="Trans_IPPS_HH"/>
</dbReference>
<reference evidence="6 7" key="1">
    <citation type="submission" date="2011-09" db="EMBL/GenBank/DDBJ databases">
        <authorList>
            <consortium name="US DOE Joint Genome Institute (JGI-PGF)"/>
            <person name="Lucas S."/>
            <person name="Han J."/>
            <person name="Lapidus A."/>
            <person name="Cheng J.-F."/>
            <person name="Goodwin L."/>
            <person name="Pitluck S."/>
            <person name="Peters L."/>
            <person name="Land M.L."/>
            <person name="Hauser L."/>
            <person name="Brambilla E."/>
            <person name="Klenk H.-P."/>
            <person name="Woyke T.J."/>
        </authorList>
    </citation>
    <scope>NUCLEOTIDE SEQUENCE [LARGE SCALE GENOMIC DNA]</scope>
    <source>
        <strain evidence="6 7">K62</strain>
    </source>
</reference>
<dbReference type="OrthoDB" id="9807580at2"/>
<evidence type="ECO:0000256" key="1">
    <source>
        <dbReference type="ARBA" id="ARBA00004684"/>
    </source>
</evidence>
<dbReference type="InterPro" id="IPR002060">
    <property type="entry name" value="Squ/phyt_synthse"/>
</dbReference>
<dbReference type="InterPro" id="IPR019845">
    <property type="entry name" value="Squalene/phytoene_synthase_CS"/>
</dbReference>
<evidence type="ECO:0000256" key="3">
    <source>
        <dbReference type="ARBA" id="ARBA00022679"/>
    </source>
</evidence>
<dbReference type="InterPro" id="IPR008949">
    <property type="entry name" value="Isoprenoid_synthase_dom_sf"/>
</dbReference>
<comment type="pathway">
    <text evidence="1">Carotenoid biosynthesis; phytoene biosynthesis.</text>
</comment>
<dbReference type="AlphaFoldDB" id="I1D195"/>
<protein>
    <submittedName>
        <fullName evidence="6">Phytoene/squalene synthetase</fullName>
    </submittedName>
</protein>
<dbReference type="PROSITE" id="PS01045">
    <property type="entry name" value="SQUALEN_PHYTOEN_SYN_2"/>
    <property type="match status" value="1"/>
</dbReference>
<evidence type="ECO:0000313" key="7">
    <source>
        <dbReference type="Proteomes" id="UP000005087"/>
    </source>
</evidence>
<name>I1D195_9PSEU</name>
<dbReference type="EMBL" id="CM001484">
    <property type="protein sequence ID" value="EIE98719.1"/>
    <property type="molecule type" value="Genomic_DNA"/>
</dbReference>
<keyword evidence="7" id="KW-1185">Reference proteome</keyword>
<keyword evidence="4" id="KW-0125">Carotenoid biosynthesis</keyword>
<organism evidence="6 7">
    <name type="scientific">Saccharomonospora glauca K62</name>
    <dbReference type="NCBI Taxonomy" id="928724"/>
    <lineage>
        <taxon>Bacteria</taxon>
        <taxon>Bacillati</taxon>
        <taxon>Actinomycetota</taxon>
        <taxon>Actinomycetes</taxon>
        <taxon>Pseudonocardiales</taxon>
        <taxon>Pseudonocardiaceae</taxon>
        <taxon>Saccharomonospora</taxon>
    </lineage>
</organism>